<dbReference type="Proteomes" id="UP000299102">
    <property type="component" value="Unassembled WGS sequence"/>
</dbReference>
<proteinExistence type="predicted"/>
<dbReference type="EMBL" id="BGZK01001732">
    <property type="protein sequence ID" value="GBP85367.1"/>
    <property type="molecule type" value="Genomic_DNA"/>
</dbReference>
<organism evidence="2 3">
    <name type="scientific">Eumeta variegata</name>
    <name type="common">Bagworm moth</name>
    <name type="synonym">Eumeta japonica</name>
    <dbReference type="NCBI Taxonomy" id="151549"/>
    <lineage>
        <taxon>Eukaryota</taxon>
        <taxon>Metazoa</taxon>
        <taxon>Ecdysozoa</taxon>
        <taxon>Arthropoda</taxon>
        <taxon>Hexapoda</taxon>
        <taxon>Insecta</taxon>
        <taxon>Pterygota</taxon>
        <taxon>Neoptera</taxon>
        <taxon>Endopterygota</taxon>
        <taxon>Lepidoptera</taxon>
        <taxon>Glossata</taxon>
        <taxon>Ditrysia</taxon>
        <taxon>Tineoidea</taxon>
        <taxon>Psychidae</taxon>
        <taxon>Oiketicinae</taxon>
        <taxon>Eumeta</taxon>
    </lineage>
</organism>
<protein>
    <recommendedName>
        <fullName evidence="1">Pre-C2HC domain-containing protein</fullName>
    </recommendedName>
</protein>
<keyword evidence="3" id="KW-1185">Reference proteome</keyword>
<dbReference type="Pfam" id="PF07530">
    <property type="entry name" value="PRE_C2HC"/>
    <property type="match status" value="1"/>
</dbReference>
<dbReference type="AlphaFoldDB" id="A0A4C1ZFH5"/>
<evidence type="ECO:0000313" key="2">
    <source>
        <dbReference type="EMBL" id="GBP85367.1"/>
    </source>
</evidence>
<sequence>MAKAPSAAKITTDEADVIETITPKKLQRPPHLFIHDKGHWSKIRKQCDSKRIVILNVRNTSYPGLPEFIRPSRDTQSSIPYLLLEEGAQFFVVLRGVLKELPIEEVQKDLLIQNLPVQSVRRITNRVRKPLDLVLVTAKTTSIEKATKRTFFNSTSVYSITGIKVEQPHKKSIPGQCFNYQLYGHLSKNCYQRTRWVKCLGDHVTAA</sequence>
<accession>A0A4C1ZFH5</accession>
<evidence type="ECO:0000313" key="3">
    <source>
        <dbReference type="Proteomes" id="UP000299102"/>
    </source>
</evidence>
<name>A0A4C1ZFH5_EUMVA</name>
<evidence type="ECO:0000259" key="1">
    <source>
        <dbReference type="Pfam" id="PF07530"/>
    </source>
</evidence>
<dbReference type="OrthoDB" id="8123886at2759"/>
<comment type="caution">
    <text evidence="2">The sequence shown here is derived from an EMBL/GenBank/DDBJ whole genome shotgun (WGS) entry which is preliminary data.</text>
</comment>
<feature type="domain" description="Pre-C2HC" evidence="1">
    <location>
        <begin position="104"/>
        <end position="172"/>
    </location>
</feature>
<reference evidence="2 3" key="1">
    <citation type="journal article" date="2019" name="Commun. Biol.">
        <title>The bagworm genome reveals a unique fibroin gene that provides high tensile strength.</title>
        <authorList>
            <person name="Kono N."/>
            <person name="Nakamura H."/>
            <person name="Ohtoshi R."/>
            <person name="Tomita M."/>
            <person name="Numata K."/>
            <person name="Arakawa K."/>
        </authorList>
    </citation>
    <scope>NUCLEOTIDE SEQUENCE [LARGE SCALE GENOMIC DNA]</scope>
</reference>
<dbReference type="InterPro" id="IPR006579">
    <property type="entry name" value="Pre_C2HC_dom"/>
</dbReference>
<gene>
    <name evidence="2" type="ORF">EVAR_90660_1</name>
</gene>